<evidence type="ECO:0000256" key="7">
    <source>
        <dbReference type="ARBA" id="ARBA00023224"/>
    </source>
</evidence>
<feature type="transmembrane region" description="Helical" evidence="10">
    <location>
        <begin position="282"/>
        <end position="305"/>
    </location>
</feature>
<evidence type="ECO:0000256" key="5">
    <source>
        <dbReference type="ARBA" id="ARBA00023136"/>
    </source>
</evidence>
<feature type="transmembrane region" description="Helical" evidence="10">
    <location>
        <begin position="36"/>
        <end position="57"/>
    </location>
</feature>
<evidence type="ECO:0000256" key="6">
    <source>
        <dbReference type="ARBA" id="ARBA00023170"/>
    </source>
</evidence>
<dbReference type="SUPFAM" id="SSF81321">
    <property type="entry name" value="Family A G protein-coupled receptor-like"/>
    <property type="match status" value="1"/>
</dbReference>
<feature type="region of interest" description="Disordered" evidence="9">
    <location>
        <begin position="336"/>
        <end position="363"/>
    </location>
</feature>
<evidence type="ECO:0000259" key="11">
    <source>
        <dbReference type="PROSITE" id="PS50262"/>
    </source>
</evidence>
<evidence type="ECO:0000313" key="12">
    <source>
        <dbReference type="EMBL" id="KAJ8312397.1"/>
    </source>
</evidence>
<dbReference type="Gene3D" id="1.20.1070.10">
    <property type="entry name" value="Rhodopsin 7-helix transmembrane proteins"/>
    <property type="match status" value="1"/>
</dbReference>
<dbReference type="PANTHER" id="PTHR45695">
    <property type="entry name" value="LEUCOKININ RECEPTOR-RELATED"/>
    <property type="match status" value="1"/>
</dbReference>
<feature type="domain" description="G-protein coupled receptors family 1 profile" evidence="11">
    <location>
        <begin position="49"/>
        <end position="302"/>
    </location>
</feature>
<keyword evidence="6 8" id="KW-0675">Receptor</keyword>
<feature type="transmembrane region" description="Helical" evidence="10">
    <location>
        <begin position="148"/>
        <end position="171"/>
    </location>
</feature>
<dbReference type="PROSITE" id="PS50262">
    <property type="entry name" value="G_PROTEIN_RECEP_F1_2"/>
    <property type="match status" value="1"/>
</dbReference>
<evidence type="ECO:0000256" key="10">
    <source>
        <dbReference type="SAM" id="Phobius"/>
    </source>
</evidence>
<dbReference type="InterPro" id="IPR000276">
    <property type="entry name" value="GPCR_Rhodpsn"/>
</dbReference>
<keyword evidence="7 8" id="KW-0807">Transducer</keyword>
<evidence type="ECO:0000256" key="3">
    <source>
        <dbReference type="ARBA" id="ARBA00022989"/>
    </source>
</evidence>
<keyword evidence="2 8" id="KW-0812">Transmembrane</keyword>
<feature type="transmembrane region" description="Helical" evidence="10">
    <location>
        <begin position="109"/>
        <end position="127"/>
    </location>
</feature>
<dbReference type="PANTHER" id="PTHR45695:SF9">
    <property type="entry name" value="LEUCOKININ RECEPTOR"/>
    <property type="match status" value="1"/>
</dbReference>
<evidence type="ECO:0000256" key="1">
    <source>
        <dbReference type="ARBA" id="ARBA00004141"/>
    </source>
</evidence>
<keyword evidence="13" id="KW-1185">Reference proteome</keyword>
<organism evidence="12 13">
    <name type="scientific">Tegillarca granosa</name>
    <name type="common">Malaysian cockle</name>
    <name type="synonym">Anadara granosa</name>
    <dbReference type="NCBI Taxonomy" id="220873"/>
    <lineage>
        <taxon>Eukaryota</taxon>
        <taxon>Metazoa</taxon>
        <taxon>Spiralia</taxon>
        <taxon>Lophotrochozoa</taxon>
        <taxon>Mollusca</taxon>
        <taxon>Bivalvia</taxon>
        <taxon>Autobranchia</taxon>
        <taxon>Pteriomorphia</taxon>
        <taxon>Arcoida</taxon>
        <taxon>Arcoidea</taxon>
        <taxon>Arcidae</taxon>
        <taxon>Tegillarca</taxon>
    </lineage>
</organism>
<dbReference type="CDD" id="cd00637">
    <property type="entry name" value="7tm_classA_rhodopsin-like"/>
    <property type="match status" value="1"/>
</dbReference>
<dbReference type="PRINTS" id="PR00237">
    <property type="entry name" value="GPCRRHODOPSN"/>
</dbReference>
<keyword evidence="5 10" id="KW-0472">Membrane</keyword>
<gene>
    <name evidence="12" type="ORF">KUTeg_009770</name>
</gene>
<accession>A0ABQ9F4V9</accession>
<feature type="transmembrane region" description="Helical" evidence="10">
    <location>
        <begin position="69"/>
        <end position="89"/>
    </location>
</feature>
<dbReference type="InterPro" id="IPR017452">
    <property type="entry name" value="GPCR_Rhodpsn_7TM"/>
</dbReference>
<keyword evidence="3 10" id="KW-1133">Transmembrane helix</keyword>
<dbReference type="EMBL" id="JARBDR010000440">
    <property type="protein sequence ID" value="KAJ8312397.1"/>
    <property type="molecule type" value="Genomic_DNA"/>
</dbReference>
<comment type="subcellular location">
    <subcellularLocation>
        <location evidence="1">Membrane</location>
        <topology evidence="1">Multi-pass membrane protein</topology>
    </subcellularLocation>
</comment>
<evidence type="ECO:0000256" key="8">
    <source>
        <dbReference type="RuleBase" id="RU000688"/>
    </source>
</evidence>
<keyword evidence="4 8" id="KW-0297">G-protein coupled receptor</keyword>
<comment type="caution">
    <text evidence="12">The sequence shown here is derived from an EMBL/GenBank/DDBJ whole genome shotgun (WGS) entry which is preliminary data.</text>
</comment>
<feature type="transmembrane region" description="Helical" evidence="10">
    <location>
        <begin position="243"/>
        <end position="262"/>
    </location>
</feature>
<reference evidence="12 13" key="1">
    <citation type="submission" date="2022-12" db="EMBL/GenBank/DDBJ databases">
        <title>Chromosome-level genome of Tegillarca granosa.</title>
        <authorList>
            <person name="Kim J."/>
        </authorList>
    </citation>
    <scope>NUCLEOTIDE SEQUENCE [LARGE SCALE GENOMIC DNA]</scope>
    <source>
        <strain evidence="12">Teg-2019</strain>
        <tissue evidence="12">Adductor muscle</tissue>
    </source>
</reference>
<evidence type="ECO:0000256" key="9">
    <source>
        <dbReference type="SAM" id="MobiDB-lite"/>
    </source>
</evidence>
<evidence type="ECO:0000256" key="2">
    <source>
        <dbReference type="ARBA" id="ARBA00022692"/>
    </source>
</evidence>
<dbReference type="Proteomes" id="UP001217089">
    <property type="component" value="Unassembled WGS sequence"/>
</dbReference>
<proteinExistence type="inferred from homology"/>
<name>A0ABQ9F4V9_TEGGR</name>
<sequence length="363" mass="42147">MNGTKNAECFSWLEINNFTTLYDINQQFTERHLGGIIFTGILMIFGVFGNLTVLWIYIRRFKMSNYRTYTIWLALMDVGNCLIGMPFLIYYMSHYLIFPSSVLCKLGRFVNVFTTNCSAYILVVISYDRYRKICKPLQWQFTQKQAKISCMVATCIGMVTSWPALVLYGIYTVDTMLPNVRGDRCWTDDTYRDQVYPSVYYIGLYVLNLSVVPVFLMAYVLILRFLYRHQSTGINIRTRKTTFTLLAVTVAFLLSGVPHYSLVVTTRIKKDFNCKMTFFEGFVYYSFVFSILLNNAVNPFIYGFLDVKFRREIVIIYKSIRGQALQVRVDSSMAESGKQEMNGDVTRRDLTDGSSMETYLDRS</sequence>
<evidence type="ECO:0000313" key="13">
    <source>
        <dbReference type="Proteomes" id="UP001217089"/>
    </source>
</evidence>
<protein>
    <recommendedName>
        <fullName evidence="11">G-protein coupled receptors family 1 profile domain-containing protein</fullName>
    </recommendedName>
</protein>
<feature type="transmembrane region" description="Helical" evidence="10">
    <location>
        <begin position="199"/>
        <end position="222"/>
    </location>
</feature>
<evidence type="ECO:0000256" key="4">
    <source>
        <dbReference type="ARBA" id="ARBA00023040"/>
    </source>
</evidence>
<dbReference type="Pfam" id="PF00001">
    <property type="entry name" value="7tm_1"/>
    <property type="match status" value="1"/>
</dbReference>
<dbReference type="PROSITE" id="PS00237">
    <property type="entry name" value="G_PROTEIN_RECEP_F1_1"/>
    <property type="match status" value="1"/>
</dbReference>
<comment type="similarity">
    <text evidence="8">Belongs to the G-protein coupled receptor 1 family.</text>
</comment>